<dbReference type="OrthoDB" id="5421057at2"/>
<dbReference type="PANTHER" id="PTHR33602:SF1">
    <property type="entry name" value="REGULATORY PROTEIN RECX FAMILY PROTEIN"/>
    <property type="match status" value="1"/>
</dbReference>
<evidence type="ECO:0000256" key="2">
    <source>
        <dbReference type="ARBA" id="ARBA00009695"/>
    </source>
</evidence>
<evidence type="ECO:0000313" key="9">
    <source>
        <dbReference type="EMBL" id="MPQ42970.1"/>
    </source>
</evidence>
<feature type="domain" description="RecX third three-helical" evidence="7">
    <location>
        <begin position="157"/>
        <end position="201"/>
    </location>
</feature>
<reference evidence="9 10" key="1">
    <citation type="submission" date="2019-10" db="EMBL/GenBank/DDBJ databases">
        <title>The Genome Sequence of Clostridium tarantellae Isolated from Fish Brain.</title>
        <authorList>
            <person name="Bano L."/>
            <person name="Kiel M."/>
            <person name="Sales G."/>
            <person name="Doxey A.C."/>
            <person name="Mansfield M.J."/>
            <person name="Schiavone M."/>
            <person name="Rossetto O."/>
            <person name="Pirazzini M."/>
            <person name="Dobrindt U."/>
            <person name="Montecucco C."/>
        </authorList>
    </citation>
    <scope>NUCLEOTIDE SEQUENCE [LARGE SCALE GENOMIC DNA]</scope>
    <source>
        <strain evidence="9 10">DSM 3997</strain>
    </source>
</reference>
<evidence type="ECO:0000313" key="10">
    <source>
        <dbReference type="Proteomes" id="UP000430345"/>
    </source>
</evidence>
<dbReference type="Pfam" id="PF21982">
    <property type="entry name" value="RecX_HTH1"/>
    <property type="match status" value="1"/>
</dbReference>
<comment type="function">
    <text evidence="5">Modulates RecA activity.</text>
</comment>
<dbReference type="InterPro" id="IPR003783">
    <property type="entry name" value="Regulatory_RecX"/>
</dbReference>
<organism evidence="9 10">
    <name type="scientific">Clostridium tarantellae</name>
    <dbReference type="NCBI Taxonomy" id="39493"/>
    <lineage>
        <taxon>Bacteria</taxon>
        <taxon>Bacillati</taxon>
        <taxon>Bacillota</taxon>
        <taxon>Clostridia</taxon>
        <taxon>Eubacteriales</taxon>
        <taxon>Clostridiaceae</taxon>
        <taxon>Clostridium</taxon>
    </lineage>
</organism>
<gene>
    <name evidence="5 9" type="primary">recX</name>
    <name evidence="9" type="ORF">GBZ86_04260</name>
</gene>
<comment type="caution">
    <text evidence="9">The sequence shown here is derived from an EMBL/GenBank/DDBJ whole genome shotgun (WGS) entry which is preliminary data.</text>
</comment>
<dbReference type="Pfam" id="PF02631">
    <property type="entry name" value="RecX_HTH2"/>
    <property type="match status" value="1"/>
</dbReference>
<dbReference type="RefSeq" id="WP_152888069.1">
    <property type="nucleotide sequence ID" value="NZ_WHJC01000031.1"/>
</dbReference>
<dbReference type="InterPro" id="IPR053926">
    <property type="entry name" value="RecX_HTH_1st"/>
</dbReference>
<evidence type="ECO:0000256" key="5">
    <source>
        <dbReference type="HAMAP-Rule" id="MF_01114"/>
    </source>
</evidence>
<dbReference type="AlphaFoldDB" id="A0A6I1MIL5"/>
<dbReference type="InterPro" id="IPR036388">
    <property type="entry name" value="WH-like_DNA-bd_sf"/>
</dbReference>
<dbReference type="Pfam" id="PF21981">
    <property type="entry name" value="RecX_HTH3"/>
    <property type="match status" value="1"/>
</dbReference>
<dbReference type="Proteomes" id="UP000430345">
    <property type="component" value="Unassembled WGS sequence"/>
</dbReference>
<dbReference type="HAMAP" id="MF_01114">
    <property type="entry name" value="RecX"/>
    <property type="match status" value="1"/>
</dbReference>
<name>A0A6I1MIL5_9CLOT</name>
<protein>
    <recommendedName>
        <fullName evidence="3 5">Regulatory protein RecX</fullName>
    </recommendedName>
</protein>
<comment type="subcellular location">
    <subcellularLocation>
        <location evidence="1 5">Cytoplasm</location>
    </subcellularLocation>
</comment>
<evidence type="ECO:0000256" key="3">
    <source>
        <dbReference type="ARBA" id="ARBA00018111"/>
    </source>
</evidence>
<evidence type="ECO:0000256" key="4">
    <source>
        <dbReference type="ARBA" id="ARBA00022490"/>
    </source>
</evidence>
<evidence type="ECO:0000256" key="1">
    <source>
        <dbReference type="ARBA" id="ARBA00004496"/>
    </source>
</evidence>
<evidence type="ECO:0000259" key="6">
    <source>
        <dbReference type="Pfam" id="PF02631"/>
    </source>
</evidence>
<dbReference type="GO" id="GO:0005737">
    <property type="term" value="C:cytoplasm"/>
    <property type="evidence" value="ECO:0007669"/>
    <property type="project" value="UniProtKB-SubCell"/>
</dbReference>
<dbReference type="EMBL" id="WHJC01000031">
    <property type="protein sequence ID" value="MPQ42970.1"/>
    <property type="molecule type" value="Genomic_DNA"/>
</dbReference>
<feature type="domain" description="RecX first three-helical" evidence="8">
    <location>
        <begin position="62"/>
        <end position="97"/>
    </location>
</feature>
<dbReference type="GO" id="GO:0006282">
    <property type="term" value="P:regulation of DNA repair"/>
    <property type="evidence" value="ECO:0007669"/>
    <property type="project" value="UniProtKB-UniRule"/>
</dbReference>
<accession>A0A6I1MIL5</accession>
<dbReference type="InterPro" id="IPR053925">
    <property type="entry name" value="RecX_HTH_3rd"/>
</dbReference>
<evidence type="ECO:0000259" key="8">
    <source>
        <dbReference type="Pfam" id="PF21982"/>
    </source>
</evidence>
<comment type="similarity">
    <text evidence="2 5">Belongs to the RecX family.</text>
</comment>
<dbReference type="InterPro" id="IPR053924">
    <property type="entry name" value="RecX_HTH_2nd"/>
</dbReference>
<dbReference type="NCBIfam" id="NF001058">
    <property type="entry name" value="PRK00117.4-1"/>
    <property type="match status" value="1"/>
</dbReference>
<feature type="domain" description="RecX second three-helical" evidence="6">
    <location>
        <begin position="108"/>
        <end position="145"/>
    </location>
</feature>
<proteinExistence type="inferred from homology"/>
<dbReference type="Gene3D" id="1.10.10.10">
    <property type="entry name" value="Winged helix-like DNA-binding domain superfamily/Winged helix DNA-binding domain"/>
    <property type="match status" value="3"/>
</dbReference>
<keyword evidence="4 5" id="KW-0963">Cytoplasm</keyword>
<dbReference type="PANTHER" id="PTHR33602">
    <property type="entry name" value="REGULATORY PROTEIN RECX FAMILY PROTEIN"/>
    <property type="match status" value="1"/>
</dbReference>
<keyword evidence="10" id="KW-1185">Reference proteome</keyword>
<evidence type="ECO:0000259" key="7">
    <source>
        <dbReference type="Pfam" id="PF21981"/>
    </source>
</evidence>
<sequence length="213" mass="25237">MSKITNIEMQKRNKNRVNVYIDEDFAFACDLEIVYKQGLKKDLPIDLLKIKEIVYRDEIIKCKNSALKTLEKSYKTEKEMKEKLLLKGYSEEIILQAFISLKEYNLINDKKFVEMYIKDKGKIQGRNKIKYNLIKKGINEELINENLNKLDEVNEKEIALNLAKKKYDILVKRESDKFKLSQKLNRFLIGKGYSYDCTKEIIKTLTNHNSFME</sequence>